<organism evidence="2 3">
    <name type="scientific">Flavobacterium beibuense</name>
    <dbReference type="NCBI Taxonomy" id="657326"/>
    <lineage>
        <taxon>Bacteria</taxon>
        <taxon>Pseudomonadati</taxon>
        <taxon>Bacteroidota</taxon>
        <taxon>Flavobacteriia</taxon>
        <taxon>Flavobacteriales</taxon>
        <taxon>Flavobacteriaceae</taxon>
        <taxon>Flavobacterium</taxon>
    </lineage>
</organism>
<feature type="transmembrane region" description="Helical" evidence="1">
    <location>
        <begin position="81"/>
        <end position="101"/>
    </location>
</feature>
<gene>
    <name evidence="2" type="ORF">NU09_0978</name>
</gene>
<protein>
    <submittedName>
        <fullName evidence="2">Uncharacterized protein</fullName>
    </submittedName>
</protein>
<keyword evidence="1" id="KW-0472">Membrane</keyword>
<dbReference type="AlphaFoldDB" id="A0A444WEU2"/>
<dbReference type="OrthoDB" id="1377498at2"/>
<feature type="transmembrane region" description="Helical" evidence="1">
    <location>
        <begin position="21"/>
        <end position="43"/>
    </location>
</feature>
<evidence type="ECO:0000313" key="2">
    <source>
        <dbReference type="EMBL" id="RYJ44368.1"/>
    </source>
</evidence>
<dbReference type="RefSeq" id="WP_129750135.1">
    <property type="nucleotide sequence ID" value="NZ_JUIW01000003.1"/>
</dbReference>
<feature type="transmembrane region" description="Helical" evidence="1">
    <location>
        <begin position="49"/>
        <end position="69"/>
    </location>
</feature>
<evidence type="ECO:0000313" key="3">
    <source>
        <dbReference type="Proteomes" id="UP000289775"/>
    </source>
</evidence>
<comment type="caution">
    <text evidence="2">The sequence shown here is derived from an EMBL/GenBank/DDBJ whole genome shotgun (WGS) entry which is preliminary data.</text>
</comment>
<evidence type="ECO:0000256" key="1">
    <source>
        <dbReference type="SAM" id="Phobius"/>
    </source>
</evidence>
<reference evidence="2 3" key="1">
    <citation type="submission" date="2014-12" db="EMBL/GenBank/DDBJ databases">
        <title>Genome sequence of Flavobacterium beibuense RSKm HC5.</title>
        <authorList>
            <person name="Kim J.F."/>
            <person name="Song J.Y."/>
            <person name="Kwak M.-J."/>
            <person name="Lee S.-W."/>
        </authorList>
    </citation>
    <scope>NUCLEOTIDE SEQUENCE [LARGE SCALE GENOMIC DNA]</scope>
    <source>
        <strain evidence="2 3">RSKm HC5</strain>
    </source>
</reference>
<dbReference type="Proteomes" id="UP000289775">
    <property type="component" value="Unassembled WGS sequence"/>
</dbReference>
<accession>A0A444WEU2</accession>
<proteinExistence type="predicted"/>
<name>A0A444WEU2_9FLAO</name>
<sequence length="156" mass="18128">MQNLLNEKDFVKPVKYNPWKWFITYYGIAFVFLGLVINLVNIIPHRITSIASVAMFVFIMTSPFIMVFGKNKTIYHTDYPTLITAVTLMAFNSWFFTTLHIKLGEALKLNNFSLLLPGHFFKRQDFTGLLVFMIYGAVSLLIILFIVKYKRKKATI</sequence>
<keyword evidence="3" id="KW-1185">Reference proteome</keyword>
<keyword evidence="1" id="KW-0812">Transmembrane</keyword>
<feature type="transmembrane region" description="Helical" evidence="1">
    <location>
        <begin position="126"/>
        <end position="147"/>
    </location>
</feature>
<keyword evidence="1" id="KW-1133">Transmembrane helix</keyword>
<dbReference type="EMBL" id="JUIW01000003">
    <property type="protein sequence ID" value="RYJ44368.1"/>
    <property type="molecule type" value="Genomic_DNA"/>
</dbReference>